<keyword evidence="3" id="KW-1185">Reference proteome</keyword>
<feature type="compositionally biased region" description="Basic and acidic residues" evidence="1">
    <location>
        <begin position="30"/>
        <end position="49"/>
    </location>
</feature>
<dbReference type="AlphaFoldDB" id="A0AAW0P8V2"/>
<feature type="region of interest" description="Disordered" evidence="1">
    <location>
        <begin position="1"/>
        <end position="80"/>
    </location>
</feature>
<name>A0AAW0P8V2_9GOBI</name>
<sequence length="115" mass="12072">MLLLGSASDPLTRPTPLTDTSGPTGQAVHTRGERDHHKTRGTRDEDIFRKGSSPDAVQSGAGDSRGGLTDWLPGSRAGKNGSVVTALRPDVCEAHPNPSFLAVVAVVVLVWTGLY</sequence>
<proteinExistence type="predicted"/>
<reference evidence="3" key="1">
    <citation type="submission" date="2024-04" db="EMBL/GenBank/DDBJ databases">
        <title>Salinicola lusitanus LLJ914,a marine bacterium isolated from the Okinawa Trough.</title>
        <authorList>
            <person name="Li J."/>
        </authorList>
    </citation>
    <scope>NUCLEOTIDE SEQUENCE [LARGE SCALE GENOMIC DNA]</scope>
</reference>
<protein>
    <submittedName>
        <fullName evidence="2">Uncharacterized protein</fullName>
    </submittedName>
</protein>
<accession>A0AAW0P8V2</accession>
<evidence type="ECO:0000256" key="1">
    <source>
        <dbReference type="SAM" id="MobiDB-lite"/>
    </source>
</evidence>
<evidence type="ECO:0000313" key="3">
    <source>
        <dbReference type="Proteomes" id="UP001460270"/>
    </source>
</evidence>
<comment type="caution">
    <text evidence="2">The sequence shown here is derived from an EMBL/GenBank/DDBJ whole genome shotgun (WGS) entry which is preliminary data.</text>
</comment>
<gene>
    <name evidence="2" type="ORF">WMY93_010994</name>
</gene>
<organism evidence="2 3">
    <name type="scientific">Mugilogobius chulae</name>
    <name type="common">yellowstripe goby</name>
    <dbReference type="NCBI Taxonomy" id="88201"/>
    <lineage>
        <taxon>Eukaryota</taxon>
        <taxon>Metazoa</taxon>
        <taxon>Chordata</taxon>
        <taxon>Craniata</taxon>
        <taxon>Vertebrata</taxon>
        <taxon>Euteleostomi</taxon>
        <taxon>Actinopterygii</taxon>
        <taxon>Neopterygii</taxon>
        <taxon>Teleostei</taxon>
        <taxon>Neoteleostei</taxon>
        <taxon>Acanthomorphata</taxon>
        <taxon>Gobiaria</taxon>
        <taxon>Gobiiformes</taxon>
        <taxon>Gobioidei</taxon>
        <taxon>Gobiidae</taxon>
        <taxon>Gobionellinae</taxon>
        <taxon>Mugilogobius</taxon>
    </lineage>
</organism>
<dbReference type="Proteomes" id="UP001460270">
    <property type="component" value="Unassembled WGS sequence"/>
</dbReference>
<evidence type="ECO:0000313" key="2">
    <source>
        <dbReference type="EMBL" id="KAK7919710.1"/>
    </source>
</evidence>
<feature type="compositionally biased region" description="Low complexity" evidence="1">
    <location>
        <begin position="9"/>
        <end position="20"/>
    </location>
</feature>
<dbReference type="EMBL" id="JBBPFD010000007">
    <property type="protein sequence ID" value="KAK7919710.1"/>
    <property type="molecule type" value="Genomic_DNA"/>
</dbReference>